<dbReference type="EMBL" id="LRDH01000120">
    <property type="protein sequence ID" value="PPV13469.1"/>
    <property type="molecule type" value="Genomic_DNA"/>
</dbReference>
<evidence type="ECO:0000256" key="2">
    <source>
        <dbReference type="ARBA" id="ARBA00023125"/>
    </source>
</evidence>
<sequence length="279" mass="32437">MYLPLNENINFTKNEKIIYDFILSKKENLFLYTEIDISKMTGISQPTVSRFWRKIGYTNLKEFKEAVKDFHNQSSPSTKFKSILDSDEFYYKNYAKKSISLIEDSAEKISESDFNKAVEYFISCDKIFTHGIGPAESLCSLLNFRLNRFGLNIDSINPSGQLLYEDLINIDKDNLIVLFLFSHYHPETHVILDYATEINCKVIIITDILIKPFNNHNIITFYVSRGELLEFHSLVGPLFFIESLIVAIGISKSNEPLEKLHKLEELRNKYESFIPRTVK</sequence>
<reference evidence="5 6" key="1">
    <citation type="submission" date="2016-01" db="EMBL/GenBank/DDBJ databases">
        <title>Characterization of the Clostridium difficile lineages that are prevalent in Hong Kong and China.</title>
        <authorList>
            <person name="Kwok J.S.-L."/>
            <person name="Lam W.-Y."/>
            <person name="Ip M."/>
            <person name="Chan T.-F."/>
            <person name="Hawkey P.M."/>
            <person name="Tsui S.K.-W."/>
        </authorList>
    </citation>
    <scope>NUCLEOTIDE SEQUENCE [LARGE SCALE GENOMIC DNA]</scope>
    <source>
        <strain evidence="5 6">300064</strain>
    </source>
</reference>
<evidence type="ECO:0000313" key="6">
    <source>
        <dbReference type="Proteomes" id="UP000238081"/>
    </source>
</evidence>
<dbReference type="PROSITE" id="PS51071">
    <property type="entry name" value="HTH_RPIR"/>
    <property type="match status" value="1"/>
</dbReference>
<dbReference type="GO" id="GO:0003677">
    <property type="term" value="F:DNA binding"/>
    <property type="evidence" value="ECO:0007669"/>
    <property type="project" value="UniProtKB-KW"/>
</dbReference>
<dbReference type="PANTHER" id="PTHR30514:SF18">
    <property type="entry name" value="RPIR-FAMILY TRANSCRIPTIONAL REGULATOR"/>
    <property type="match status" value="1"/>
</dbReference>
<dbReference type="GO" id="GO:0097367">
    <property type="term" value="F:carbohydrate derivative binding"/>
    <property type="evidence" value="ECO:0007669"/>
    <property type="project" value="InterPro"/>
</dbReference>
<dbReference type="InterPro" id="IPR046348">
    <property type="entry name" value="SIS_dom_sf"/>
</dbReference>
<dbReference type="GO" id="GO:1901135">
    <property type="term" value="P:carbohydrate derivative metabolic process"/>
    <property type="evidence" value="ECO:0007669"/>
    <property type="project" value="InterPro"/>
</dbReference>
<dbReference type="InterPro" id="IPR001347">
    <property type="entry name" value="SIS_dom"/>
</dbReference>
<accession>A0A2S7F8S4</accession>
<evidence type="ECO:0000313" key="5">
    <source>
        <dbReference type="EMBL" id="PPV13469.1"/>
    </source>
</evidence>
<keyword evidence="1" id="KW-0805">Transcription regulation</keyword>
<dbReference type="SUPFAM" id="SSF53697">
    <property type="entry name" value="SIS domain"/>
    <property type="match status" value="1"/>
</dbReference>
<evidence type="ECO:0000259" key="4">
    <source>
        <dbReference type="PROSITE" id="PS51071"/>
    </source>
</evidence>
<keyword evidence="2" id="KW-0238">DNA-binding</keyword>
<dbReference type="AlphaFoldDB" id="A0A2S7F8S4"/>
<dbReference type="CDD" id="cd05013">
    <property type="entry name" value="SIS_RpiR"/>
    <property type="match status" value="1"/>
</dbReference>
<dbReference type="SUPFAM" id="SSF46689">
    <property type="entry name" value="Homeodomain-like"/>
    <property type="match status" value="1"/>
</dbReference>
<organism evidence="5 6">
    <name type="scientific">Clostridium butyricum</name>
    <dbReference type="NCBI Taxonomy" id="1492"/>
    <lineage>
        <taxon>Bacteria</taxon>
        <taxon>Bacillati</taxon>
        <taxon>Bacillota</taxon>
        <taxon>Clostridia</taxon>
        <taxon>Eubacteriales</taxon>
        <taxon>Clostridiaceae</taxon>
        <taxon>Clostridium</taxon>
    </lineage>
</organism>
<name>A0A2S7F8S4_CLOBU</name>
<dbReference type="Pfam" id="PF01380">
    <property type="entry name" value="SIS"/>
    <property type="match status" value="1"/>
</dbReference>
<dbReference type="InterPro" id="IPR047640">
    <property type="entry name" value="RpiR-like"/>
</dbReference>
<protein>
    <submittedName>
        <fullName evidence="5">Iron dicitrate transport regulator FecR</fullName>
    </submittedName>
</protein>
<dbReference type="Gene3D" id="1.10.10.10">
    <property type="entry name" value="Winged helix-like DNA-binding domain superfamily/Winged helix DNA-binding domain"/>
    <property type="match status" value="1"/>
</dbReference>
<comment type="caution">
    <text evidence="5">The sequence shown here is derived from an EMBL/GenBank/DDBJ whole genome shotgun (WGS) entry which is preliminary data.</text>
</comment>
<dbReference type="InterPro" id="IPR036388">
    <property type="entry name" value="WH-like_DNA-bd_sf"/>
</dbReference>
<dbReference type="Proteomes" id="UP000238081">
    <property type="component" value="Unassembled WGS sequence"/>
</dbReference>
<dbReference type="InterPro" id="IPR000281">
    <property type="entry name" value="HTH_RpiR"/>
</dbReference>
<proteinExistence type="predicted"/>
<evidence type="ECO:0000256" key="1">
    <source>
        <dbReference type="ARBA" id="ARBA00023015"/>
    </source>
</evidence>
<dbReference type="InterPro" id="IPR009057">
    <property type="entry name" value="Homeodomain-like_sf"/>
</dbReference>
<dbReference type="PANTHER" id="PTHR30514">
    <property type="entry name" value="GLUCOKINASE"/>
    <property type="match status" value="1"/>
</dbReference>
<feature type="domain" description="HTH rpiR-type" evidence="4">
    <location>
        <begin position="1"/>
        <end position="74"/>
    </location>
</feature>
<dbReference type="InterPro" id="IPR035472">
    <property type="entry name" value="RpiR-like_SIS"/>
</dbReference>
<dbReference type="Gene3D" id="3.40.50.10490">
    <property type="entry name" value="Glucose-6-phosphate isomerase like protein, domain 1"/>
    <property type="match status" value="1"/>
</dbReference>
<dbReference type="GO" id="GO:0003700">
    <property type="term" value="F:DNA-binding transcription factor activity"/>
    <property type="evidence" value="ECO:0007669"/>
    <property type="project" value="InterPro"/>
</dbReference>
<dbReference type="RefSeq" id="WP_003411412.1">
    <property type="nucleotide sequence ID" value="NZ_CANCWB010000002.1"/>
</dbReference>
<keyword evidence="3" id="KW-0804">Transcription</keyword>
<evidence type="ECO:0000256" key="3">
    <source>
        <dbReference type="ARBA" id="ARBA00023163"/>
    </source>
</evidence>
<gene>
    <name evidence="5" type="ORF">AWN73_16110</name>
</gene>
<dbReference type="Pfam" id="PF01418">
    <property type="entry name" value="HTH_6"/>
    <property type="match status" value="1"/>
</dbReference>